<proteinExistence type="predicted"/>
<protein>
    <submittedName>
        <fullName evidence="2">Aminotransferase DegT</fullName>
    </submittedName>
</protein>
<gene>
    <name evidence="2" type="ORF">F1189_07435</name>
</gene>
<dbReference type="AlphaFoldDB" id="A0A5M6IZU3"/>
<feature type="domain" description="FAD/NAD(P)-binding" evidence="1">
    <location>
        <begin position="9"/>
        <end position="256"/>
    </location>
</feature>
<dbReference type="OrthoDB" id="9768668at2"/>
<reference evidence="2 3" key="1">
    <citation type="submission" date="2019-09" db="EMBL/GenBank/DDBJ databases">
        <title>Genome sequence of Rhodovastum atsumiense, a diverse member of the Acetobacteraceae family of non-sulfur purple photosynthetic bacteria.</title>
        <authorList>
            <person name="Meyer T."/>
            <person name="Kyndt J."/>
        </authorList>
    </citation>
    <scope>NUCLEOTIDE SEQUENCE [LARGE SCALE GENOMIC DNA]</scope>
    <source>
        <strain evidence="2 3">DSM 21279</strain>
    </source>
</reference>
<accession>A0A5M6IZU3</accession>
<dbReference type="Pfam" id="PF07992">
    <property type="entry name" value="Pyr_redox_2"/>
    <property type="match status" value="1"/>
</dbReference>
<dbReference type="InterPro" id="IPR036188">
    <property type="entry name" value="FAD/NAD-bd_sf"/>
</dbReference>
<dbReference type="RefSeq" id="WP_150040095.1">
    <property type="nucleotide sequence ID" value="NZ_OW485601.1"/>
</dbReference>
<dbReference type="PRINTS" id="PR00368">
    <property type="entry name" value="FADPNR"/>
</dbReference>
<dbReference type="GO" id="GO:0016491">
    <property type="term" value="F:oxidoreductase activity"/>
    <property type="evidence" value="ECO:0007669"/>
    <property type="project" value="InterPro"/>
</dbReference>
<organism evidence="2 3">
    <name type="scientific">Rhodovastum atsumiense</name>
    <dbReference type="NCBI Taxonomy" id="504468"/>
    <lineage>
        <taxon>Bacteria</taxon>
        <taxon>Pseudomonadati</taxon>
        <taxon>Pseudomonadota</taxon>
        <taxon>Alphaproteobacteria</taxon>
        <taxon>Acetobacterales</taxon>
        <taxon>Acetobacteraceae</taxon>
        <taxon>Rhodovastum</taxon>
    </lineage>
</organism>
<keyword evidence="3" id="KW-1185">Reference proteome</keyword>
<dbReference type="Proteomes" id="UP000325255">
    <property type="component" value="Unassembled WGS sequence"/>
</dbReference>
<comment type="caution">
    <text evidence="2">The sequence shown here is derived from an EMBL/GenBank/DDBJ whole genome shotgun (WGS) entry which is preliminary data.</text>
</comment>
<evidence type="ECO:0000259" key="1">
    <source>
        <dbReference type="Pfam" id="PF07992"/>
    </source>
</evidence>
<keyword evidence="2" id="KW-0808">Transferase</keyword>
<evidence type="ECO:0000313" key="3">
    <source>
        <dbReference type="Proteomes" id="UP000325255"/>
    </source>
</evidence>
<sequence length="443" mass="45529">MQPPRLSNAVIVGGGPAGLAPLVRAARAGQLPALAAAGLVVVEKGATPGAGSIGSYAIGSDTLADSFLDCLQDGAEPRLVALRTHPAALALRAYAGGATPLPLAGAFLAVLGRTMQAAIAAAGGTVLLQAEALQTQRGPDGSWLTRVRHAGGDSILAARHVVLATGAVQCRARLEIEPVAGEPLLPRHAARLLLSDEILQAGGAERVLRHLAGKADPKVAIVGGSHSALAVANLLLRHLPGLRFGPGSVSVLHRRALRVFYPSAEAARAEGYEDFTPEDICPVTGAVFRLAGFRLETRELVMHALGIGGRPPERRLRLHRLAAGTDRRALALLEDADLVVASLGYRPRALPVLDADGTEIPLAATGPGAPPLVDGASRVLDSARHPVPGLFGIGLAAGFVPQGRLGGEPSFVGQTNGLWLWQNDVGANLVTALLREASGRVAA</sequence>
<dbReference type="SUPFAM" id="SSF51905">
    <property type="entry name" value="FAD/NAD(P)-binding domain"/>
    <property type="match status" value="2"/>
</dbReference>
<dbReference type="GO" id="GO:0008483">
    <property type="term" value="F:transaminase activity"/>
    <property type="evidence" value="ECO:0007669"/>
    <property type="project" value="UniProtKB-KW"/>
</dbReference>
<dbReference type="InterPro" id="IPR023753">
    <property type="entry name" value="FAD/NAD-binding_dom"/>
</dbReference>
<dbReference type="Gene3D" id="3.50.50.60">
    <property type="entry name" value="FAD/NAD(P)-binding domain"/>
    <property type="match status" value="1"/>
</dbReference>
<dbReference type="PRINTS" id="PR00411">
    <property type="entry name" value="PNDRDTASEI"/>
</dbReference>
<keyword evidence="2" id="KW-0032">Aminotransferase</keyword>
<dbReference type="EMBL" id="VWPK01000009">
    <property type="protein sequence ID" value="KAA5612868.1"/>
    <property type="molecule type" value="Genomic_DNA"/>
</dbReference>
<name>A0A5M6IZU3_9PROT</name>
<evidence type="ECO:0000313" key="2">
    <source>
        <dbReference type="EMBL" id="KAA5612868.1"/>
    </source>
</evidence>